<dbReference type="InterPro" id="IPR001926">
    <property type="entry name" value="TrpB-like_PALP"/>
</dbReference>
<dbReference type="PANTHER" id="PTHR10314">
    <property type="entry name" value="CYSTATHIONINE BETA-SYNTHASE"/>
    <property type="match status" value="1"/>
</dbReference>
<evidence type="ECO:0000313" key="9">
    <source>
        <dbReference type="Proteomes" id="UP000242164"/>
    </source>
</evidence>
<sequence>MKVYRGVHELIGHTPMVEITRFSLPDGVRLFAKLEFYNPGGSVKDRLGKELIEDALAKGLVTKGGTLIEPTAGNTGIGLALAALEHGLHVIVCVPEKFSIEKQELMKALGAKVVHTPTEQGMTGAIEKAKELAKEIPNSYSPSQFANEANPRAYFKTLGPEIWEALNGEVDIFVAGAGTGGTFMGTASYLKEQNSNVKTVIVEPEGSILNGGEAGSHETEGIGLEFIPPFLKPSYFNEIYTISDKHAFKRVKELAQKEGLLVGSSSGAAFHASLLEAEKAKPGTNIVTIFPDSSERYLSKDIYKGWE</sequence>
<gene>
    <name evidence="8" type="ORF">BCB44BAC_03478</name>
</gene>
<dbReference type="RefSeq" id="WP_048723817.1">
    <property type="nucleotide sequence ID" value="NZ_CP024101.1"/>
</dbReference>
<dbReference type="GO" id="GO:0006535">
    <property type="term" value="P:cysteine biosynthetic process from serine"/>
    <property type="evidence" value="ECO:0007669"/>
    <property type="project" value="InterPro"/>
</dbReference>
<evidence type="ECO:0000313" key="8">
    <source>
        <dbReference type="EMBL" id="SCM01316.1"/>
    </source>
</evidence>
<comment type="cofactor">
    <cofactor evidence="1">
        <name>pyridoxal 5'-phosphate</name>
        <dbReference type="ChEBI" id="CHEBI:597326"/>
    </cofactor>
</comment>
<dbReference type="FunFam" id="3.40.50.1100:FF:000118">
    <property type="entry name" value="Related to CYS4-cystathionine beta-synthase"/>
    <property type="match status" value="1"/>
</dbReference>
<accession>A0AAX2CKX5</accession>
<keyword evidence="3" id="KW-0028">Amino-acid biosynthesis</keyword>
<evidence type="ECO:0000256" key="1">
    <source>
        <dbReference type="ARBA" id="ARBA00001933"/>
    </source>
</evidence>
<dbReference type="Proteomes" id="UP000242164">
    <property type="component" value="Unassembled WGS sequence"/>
</dbReference>
<dbReference type="EMBL" id="FMIK01000047">
    <property type="protein sequence ID" value="SCM01316.1"/>
    <property type="molecule type" value="Genomic_DNA"/>
</dbReference>
<dbReference type="PROSITE" id="PS00901">
    <property type="entry name" value="CYS_SYNTHASE"/>
    <property type="match status" value="1"/>
</dbReference>
<evidence type="ECO:0000259" key="7">
    <source>
        <dbReference type="Pfam" id="PF00291"/>
    </source>
</evidence>
<dbReference type="FunFam" id="3.40.50.1100:FF:000016">
    <property type="entry name" value="Cysteine synthase A"/>
    <property type="match status" value="1"/>
</dbReference>
<dbReference type="Pfam" id="PF00291">
    <property type="entry name" value="PALP"/>
    <property type="match status" value="1"/>
</dbReference>
<evidence type="ECO:0000256" key="5">
    <source>
        <dbReference type="ARBA" id="ARBA00022898"/>
    </source>
</evidence>
<name>A0AAX2CKX5_9BACI</name>
<evidence type="ECO:0000256" key="4">
    <source>
        <dbReference type="ARBA" id="ARBA00022679"/>
    </source>
</evidence>
<proteinExistence type="inferred from homology"/>
<dbReference type="AlphaFoldDB" id="A0AAX2CKX5"/>
<dbReference type="CDD" id="cd01561">
    <property type="entry name" value="CBS_like"/>
    <property type="match status" value="1"/>
</dbReference>
<reference evidence="8 9" key="1">
    <citation type="submission" date="2016-08" db="EMBL/GenBank/DDBJ databases">
        <authorList>
            <person name="Loux V."/>
            <person name="Rue O."/>
        </authorList>
    </citation>
    <scope>NUCLEOTIDE SEQUENCE [LARGE SCALE GENOMIC DNA]</scope>
    <source>
        <strain evidence="8 9">AFSSA_08CEB44bac</strain>
    </source>
</reference>
<evidence type="ECO:0000256" key="6">
    <source>
        <dbReference type="ARBA" id="ARBA00023192"/>
    </source>
</evidence>
<comment type="caution">
    <text evidence="8">The sequence shown here is derived from an EMBL/GenBank/DDBJ whole genome shotgun (WGS) entry which is preliminary data.</text>
</comment>
<evidence type="ECO:0000256" key="3">
    <source>
        <dbReference type="ARBA" id="ARBA00022605"/>
    </source>
</evidence>
<protein>
    <submittedName>
        <fullName evidence="8">Cysteine synthase/cystathionine beta-synthase family protein</fullName>
    </submittedName>
</protein>
<comment type="similarity">
    <text evidence="2">Belongs to the cysteine synthase/cystathionine beta-synthase family.</text>
</comment>
<dbReference type="InterPro" id="IPR001216">
    <property type="entry name" value="P-phosphate_BS"/>
</dbReference>
<feature type="domain" description="Tryptophan synthase beta chain-like PALP" evidence="7">
    <location>
        <begin position="9"/>
        <end position="292"/>
    </location>
</feature>
<organism evidence="8 9">
    <name type="scientific">Bacillus cytotoxicus</name>
    <dbReference type="NCBI Taxonomy" id="580165"/>
    <lineage>
        <taxon>Bacteria</taxon>
        <taxon>Bacillati</taxon>
        <taxon>Bacillota</taxon>
        <taxon>Bacilli</taxon>
        <taxon>Bacillales</taxon>
        <taxon>Bacillaceae</taxon>
        <taxon>Bacillus</taxon>
        <taxon>Bacillus cereus group</taxon>
    </lineage>
</organism>
<dbReference type="InterPro" id="IPR036052">
    <property type="entry name" value="TrpB-like_PALP_sf"/>
</dbReference>
<dbReference type="InterPro" id="IPR050214">
    <property type="entry name" value="Cys_Synth/Cystath_Beta-Synth"/>
</dbReference>
<keyword evidence="4" id="KW-0808">Transferase</keyword>
<dbReference type="GO" id="GO:0016765">
    <property type="term" value="F:transferase activity, transferring alkyl or aryl (other than methyl) groups"/>
    <property type="evidence" value="ECO:0007669"/>
    <property type="project" value="UniProtKB-ARBA"/>
</dbReference>
<keyword evidence="5" id="KW-0663">Pyridoxal phosphate</keyword>
<evidence type="ECO:0000256" key="2">
    <source>
        <dbReference type="ARBA" id="ARBA00007103"/>
    </source>
</evidence>
<dbReference type="SUPFAM" id="SSF53686">
    <property type="entry name" value="Tryptophan synthase beta subunit-like PLP-dependent enzymes"/>
    <property type="match status" value="1"/>
</dbReference>
<keyword evidence="6" id="KW-0198">Cysteine biosynthesis</keyword>
<dbReference type="Gene3D" id="3.40.50.1100">
    <property type="match status" value="2"/>
</dbReference>